<name>A0A3G2YU41_9VIRU</name>
<evidence type="ECO:0000313" key="1">
    <source>
        <dbReference type="EMBL" id="AYP28916.1"/>
    </source>
</evidence>
<accession>A0A3G2YU41</accession>
<sequence length="395" mass="43500">MKVDPKYVKRAAISTANFYGKAKRAYKVGKSIVRSYDNGIKIAKALKSKYRKFTRKSRPSHYTGSVGSHNDWSQLPKRTFIVGSKKAPKVEGTYQLVHGNDYIAESAGTGVQHVGLGIYCLNNNHLSGSTQSGRNFFLNYWATDPFLLNPYSVPPTANAIYTTASTVPIDSDKIIVKSVESKVNVINLSPTALKIRIYWLLCNKNSDDAPTTAWTEVLSEQKYLQPSAAVGPTGTVTATNTVGYESSSLHGAELPPHYSKRWKTIHKDVFMLQPGDNESMIRTFVYNKTITKQQLSEFTQVNIKGWTLVPLVVIEGALVGLAADGEVFGSTNVDRVTYARSKIGYLQTDKITFGAVGTNRYTIRRNEIGYVTGNTANVTQIVDADDSTIDATPMN</sequence>
<protein>
    <submittedName>
        <fullName evidence="1">Capsid protein</fullName>
    </submittedName>
</protein>
<evidence type="ECO:0000313" key="2">
    <source>
        <dbReference type="Proteomes" id="UP000289589"/>
    </source>
</evidence>
<dbReference type="Proteomes" id="UP000289589">
    <property type="component" value="Segment"/>
</dbReference>
<organism evidence="1 2">
    <name type="scientific">Cressdnaviricota sp</name>
    <dbReference type="NCBI Taxonomy" id="2748378"/>
    <lineage>
        <taxon>Viruses</taxon>
        <taxon>Monodnaviria</taxon>
        <taxon>Shotokuvirae</taxon>
        <taxon>Cressdnaviricota</taxon>
    </lineage>
</organism>
<dbReference type="EMBL" id="MK012512">
    <property type="protein sequence ID" value="AYP28916.1"/>
    <property type="molecule type" value="Genomic_DNA"/>
</dbReference>
<reference evidence="1 2" key="1">
    <citation type="submission" date="2018-10" db="EMBL/GenBank/DDBJ databases">
        <title>Uncovering a Universe of Circular DNA Viruses in Animal Metagenomes.</title>
        <authorList>
            <person name="Tisza M."/>
            <person name="Buck C."/>
            <person name="Pastrana D."/>
            <person name="Welch N."/>
            <person name="Peretti A."/>
        </authorList>
    </citation>
    <scope>NUCLEOTIDE SEQUENCE [LARGE SCALE GENOMIC DNA]</scope>
    <source>
        <strain evidence="1">Ctba54</strain>
    </source>
</reference>
<keyword evidence="2" id="KW-1185">Reference proteome</keyword>
<proteinExistence type="predicted"/>